<protein>
    <submittedName>
        <fullName evidence="1">Uncharacterized protein</fullName>
    </submittedName>
</protein>
<sequence length="508" mass="57974">MRRKILISSSLIYGAFLMLSGCQQEEMEQEPLQEIHKNEVHFHSEDKHVHTYDLNKLAKHNGSVFEFISKKGSKSIFSKGNNSGVYLDEEQIMKIKNGKYTSYSFLTHRENLPKNVVENLVVEQVNDTLRAYLIRYQYSDRYMDNLAKGVKNQRFDGTIIRTGYHTDLDALLKMEEPSSVHENLTRMTFNRVCYDINLIISYSCNSGKHFVGDDRCALSGSARAHNEYRTVTKCYNEIDYGWTPPMEQIDHIADDYLGGGGGTPSAPAVVVNIKRERADGGATEIEDEIIDNLTNPCAKDLLKQLPNLKNDIAKLLKETFGGDSKYDITFTEDENLRKKGIDGQANASNATKISEDEIIFRSNIYLNPDILENATQEYILVTMYHEVIHAFLNYEETRLRGKILPNGKFDNSEFEHKYPDVKIVELEYGNKNKVKKYQLLQEQGHNRFAPFIEKLAQSIISFNPKIPLKTARAMAKMGIVDEKSMSNEEKLLNQGQRNGTDTKGTKCN</sequence>
<comment type="caution">
    <text evidence="1">The sequence shown here is derived from an EMBL/GenBank/DDBJ whole genome shotgun (WGS) entry which is preliminary data.</text>
</comment>
<dbReference type="EMBL" id="NSDI01000005">
    <property type="protein sequence ID" value="RIY36549.1"/>
    <property type="molecule type" value="Genomic_DNA"/>
</dbReference>
<reference evidence="1 2" key="1">
    <citation type="submission" date="2017-08" db="EMBL/GenBank/DDBJ databases">
        <title>Capnocytophaga canis 17-158 assembly.</title>
        <authorList>
            <person name="Gulvik C.A."/>
        </authorList>
    </citation>
    <scope>NUCLEOTIDE SEQUENCE [LARGE SCALE GENOMIC DNA]</scope>
    <source>
        <strain evidence="1 2">17-158</strain>
    </source>
</reference>
<organism evidence="1 2">
    <name type="scientific">Capnocytophaga canis</name>
    <dbReference type="NCBI Taxonomy" id="1848903"/>
    <lineage>
        <taxon>Bacteria</taxon>
        <taxon>Pseudomonadati</taxon>
        <taxon>Bacteroidota</taxon>
        <taxon>Flavobacteriia</taxon>
        <taxon>Flavobacteriales</taxon>
        <taxon>Flavobacteriaceae</taxon>
        <taxon>Capnocytophaga</taxon>
    </lineage>
</organism>
<evidence type="ECO:0000313" key="2">
    <source>
        <dbReference type="Proteomes" id="UP000265497"/>
    </source>
</evidence>
<proteinExistence type="predicted"/>
<dbReference type="AlphaFoldDB" id="A0A3A1YH27"/>
<gene>
    <name evidence="1" type="ORF">CKY20_06290</name>
</gene>
<dbReference type="PROSITE" id="PS51257">
    <property type="entry name" value="PROKAR_LIPOPROTEIN"/>
    <property type="match status" value="1"/>
</dbReference>
<dbReference type="Proteomes" id="UP000265497">
    <property type="component" value="Unassembled WGS sequence"/>
</dbReference>
<dbReference type="RefSeq" id="WP_119652600.1">
    <property type="nucleotide sequence ID" value="NZ_NSDI01000005.1"/>
</dbReference>
<evidence type="ECO:0000313" key="1">
    <source>
        <dbReference type="EMBL" id="RIY36549.1"/>
    </source>
</evidence>
<name>A0A3A1YH27_9FLAO</name>
<accession>A0A3A1YH27</accession>